<sequence>MARIAACIEVASAVSGAKRMLRQQLAVGISLVYGLPRVQGSTAMSSEGFVYDASPYVVDGTKWFVCRGRWGLPSRSCRSQMEAESAAEDIDEELDLLDLAMNEHVPPDWRPKGKAKGKSAIRVLDPEIPESYCVWKVAPTGFVVGDDNGLLPGWFKTAENAIQATLSYAARRPPGL</sequence>
<reference evidence="1 2" key="1">
    <citation type="submission" date="2020-06" db="EMBL/GenBank/DDBJ databases">
        <title>Complete genome of Azosprillum oryzae KACC14407.</title>
        <authorList>
            <person name="Kim M."/>
            <person name="Park Y.-J."/>
            <person name="Shin J.-H."/>
        </authorList>
    </citation>
    <scope>NUCLEOTIDE SEQUENCE [LARGE SCALE GENOMIC DNA]</scope>
    <source>
        <strain evidence="1 2">KACC 14407</strain>
        <plasmid evidence="1 2">unnamed3</plasmid>
    </source>
</reference>
<dbReference type="AlphaFoldDB" id="A0A6N1AEE4"/>
<gene>
    <name evidence="1" type="ORF">HUE56_06170</name>
</gene>
<proteinExistence type="predicted"/>
<accession>A0A6N1AEE4</accession>
<dbReference type="KEGG" id="aoz:HUE56_06170"/>
<dbReference type="RefSeq" id="WP_149198889.1">
    <property type="nucleotide sequence ID" value="NZ_CP054617.1"/>
</dbReference>
<keyword evidence="2" id="KW-1185">Reference proteome</keyword>
<name>A0A6N1AEE4_9PROT</name>
<geneLocation type="plasmid" evidence="1 2">
    <name>unnamed3</name>
</geneLocation>
<dbReference type="Proteomes" id="UP000509702">
    <property type="component" value="Plasmid unnamed3"/>
</dbReference>
<keyword evidence="1" id="KW-0614">Plasmid</keyword>
<evidence type="ECO:0000313" key="1">
    <source>
        <dbReference type="EMBL" id="QKS50101.1"/>
    </source>
</evidence>
<protein>
    <submittedName>
        <fullName evidence="1">Uncharacterized protein</fullName>
    </submittedName>
</protein>
<evidence type="ECO:0000313" key="2">
    <source>
        <dbReference type="Proteomes" id="UP000509702"/>
    </source>
</evidence>
<dbReference type="EMBL" id="CP054617">
    <property type="protein sequence ID" value="QKS50101.1"/>
    <property type="molecule type" value="Genomic_DNA"/>
</dbReference>
<organism evidence="1 2">
    <name type="scientific">Azospirillum oryzae</name>
    <dbReference type="NCBI Taxonomy" id="286727"/>
    <lineage>
        <taxon>Bacteria</taxon>
        <taxon>Pseudomonadati</taxon>
        <taxon>Pseudomonadota</taxon>
        <taxon>Alphaproteobacteria</taxon>
        <taxon>Rhodospirillales</taxon>
        <taxon>Azospirillaceae</taxon>
        <taxon>Azospirillum</taxon>
    </lineage>
</organism>